<evidence type="ECO:0000256" key="8">
    <source>
        <dbReference type="SAM" id="MobiDB-lite"/>
    </source>
</evidence>
<feature type="region of interest" description="Disordered" evidence="8">
    <location>
        <begin position="1"/>
        <end position="160"/>
    </location>
</feature>
<evidence type="ECO:0000256" key="3">
    <source>
        <dbReference type="ARBA" id="ARBA00022989"/>
    </source>
</evidence>
<keyword evidence="1 7" id="KW-1003">Cell membrane</keyword>
<proteinExistence type="inferred from homology"/>
<gene>
    <name evidence="7 9" type="primary">mltG</name>
    <name evidence="9" type="ORF">H9X83_05805</name>
</gene>
<accession>A0ABS2GAT8</accession>
<name>A0ABS2GAT8_9FIRM</name>
<keyword evidence="10" id="KW-1185">Reference proteome</keyword>
<dbReference type="CDD" id="cd08010">
    <property type="entry name" value="MltG_like"/>
    <property type="match status" value="1"/>
</dbReference>
<dbReference type="PANTHER" id="PTHR30518:SF2">
    <property type="entry name" value="ENDOLYTIC MUREIN TRANSGLYCOSYLASE"/>
    <property type="match status" value="1"/>
</dbReference>
<protein>
    <recommendedName>
        <fullName evidence="7">Endolytic murein transglycosylase</fullName>
        <ecNumber evidence="7">4.2.2.29</ecNumber>
    </recommendedName>
    <alternativeName>
        <fullName evidence="7">Peptidoglycan lytic transglycosylase</fullName>
    </alternativeName>
    <alternativeName>
        <fullName evidence="7">Peptidoglycan polymerization terminase</fullName>
    </alternativeName>
</protein>
<feature type="compositionally biased region" description="Basic and acidic residues" evidence="8">
    <location>
        <begin position="1"/>
        <end position="10"/>
    </location>
</feature>
<evidence type="ECO:0000256" key="5">
    <source>
        <dbReference type="ARBA" id="ARBA00023239"/>
    </source>
</evidence>
<comment type="caution">
    <text evidence="9">The sequence shown here is derived from an EMBL/GenBank/DDBJ whole genome shotgun (WGS) entry which is preliminary data.</text>
</comment>
<comment type="similarity">
    <text evidence="7">Belongs to the transglycosylase MltG family.</text>
</comment>
<dbReference type="HAMAP" id="MF_02065">
    <property type="entry name" value="MltG"/>
    <property type="match status" value="1"/>
</dbReference>
<evidence type="ECO:0000256" key="1">
    <source>
        <dbReference type="ARBA" id="ARBA00022475"/>
    </source>
</evidence>
<dbReference type="EC" id="4.2.2.29" evidence="7"/>
<dbReference type="Pfam" id="PF02618">
    <property type="entry name" value="YceG"/>
    <property type="match status" value="1"/>
</dbReference>
<keyword evidence="5 7" id="KW-0456">Lyase</keyword>
<comment type="function">
    <text evidence="7">Functions as a peptidoglycan terminase that cleaves nascent peptidoglycan strands endolytically to terminate their elongation.</text>
</comment>
<evidence type="ECO:0000313" key="10">
    <source>
        <dbReference type="Proteomes" id="UP000729290"/>
    </source>
</evidence>
<evidence type="ECO:0000256" key="7">
    <source>
        <dbReference type="HAMAP-Rule" id="MF_02065"/>
    </source>
</evidence>
<evidence type="ECO:0000256" key="2">
    <source>
        <dbReference type="ARBA" id="ARBA00022692"/>
    </source>
</evidence>
<feature type="compositionally biased region" description="Basic and acidic residues" evidence="8">
    <location>
        <begin position="24"/>
        <end position="47"/>
    </location>
</feature>
<keyword evidence="4 7" id="KW-0472">Membrane</keyword>
<dbReference type="RefSeq" id="WP_205132640.1">
    <property type="nucleotide sequence ID" value="NZ_JACSNT010000002.1"/>
</dbReference>
<keyword evidence="3 7" id="KW-1133">Transmembrane helix</keyword>
<evidence type="ECO:0000256" key="6">
    <source>
        <dbReference type="ARBA" id="ARBA00023316"/>
    </source>
</evidence>
<keyword evidence="2 7" id="KW-0812">Transmembrane</keyword>
<dbReference type="Proteomes" id="UP000729290">
    <property type="component" value="Unassembled WGS sequence"/>
</dbReference>
<evidence type="ECO:0000313" key="9">
    <source>
        <dbReference type="EMBL" id="MBM6877673.1"/>
    </source>
</evidence>
<comment type="subcellular location">
    <subcellularLocation>
        <location evidence="7">Cell membrane</location>
        <topology evidence="7">Single-pass membrane protein</topology>
    </subcellularLocation>
</comment>
<sequence length="507" mass="57829">MEERKDRDGSRYLPEGNSNYRFSQQEEKRREMEDQLSHTRYPVRERTYVPGKGGYPVREDTYIPGKSGYPAREETAYPRRRRIENADAEKKQTERQDTGEERRYETRVPRRAQAESEIKMERSAQQEFGGWNEEKGNPQRSQRHPSTRGTQKNSAERKRKRRNQKLFRLILVLIAALIIGILCFRLGESLMGSSTEEVTLTGETVMVTIPEGAGTSEIADILKENKLIGSKLSFRISSRLNGYDGTFKQGTYEIDTGLTQTQIMDLLQSGEVATDNKLTIPEGYNTRQIAAKVEELGICTAAEFIEEANTGVFEYDFLNDLPDREYRLEGYLFPDTYFLTENMTAHDVIDMMLKRFDQMYTTEYQNAVASSGHTLDEIVIIASMVEKEITLDDERSKAASVIYNRLEEDMSLGIDATVLYGLGRDSGSLTQEDLEKDTPYNTRLNKGLPEGPIANPGEASFRAAVYPDTTNYLYYVLEAEGQSNHVFCETYEQFLAAKETYQASLSQ</sequence>
<dbReference type="InterPro" id="IPR003770">
    <property type="entry name" value="MLTG-like"/>
</dbReference>
<organism evidence="9 10">
    <name type="scientific">Anaerotignum lactatifermentans</name>
    <dbReference type="NCBI Taxonomy" id="160404"/>
    <lineage>
        <taxon>Bacteria</taxon>
        <taxon>Bacillati</taxon>
        <taxon>Bacillota</taxon>
        <taxon>Clostridia</taxon>
        <taxon>Lachnospirales</taxon>
        <taxon>Anaerotignaceae</taxon>
        <taxon>Anaerotignum</taxon>
    </lineage>
</organism>
<comment type="catalytic activity">
    <reaction evidence="7">
        <text>a peptidoglycan chain = a peptidoglycan chain with N-acetyl-1,6-anhydromuramyl-[peptide] at the reducing end + a peptidoglycan chain with N-acetylglucosamine at the non-reducing end.</text>
        <dbReference type="EC" id="4.2.2.29"/>
    </reaction>
</comment>
<feature type="site" description="Important for catalytic activity" evidence="7">
    <location>
        <position position="388"/>
    </location>
</feature>
<feature type="compositionally biased region" description="Basic and acidic residues" evidence="8">
    <location>
        <begin position="71"/>
        <end position="124"/>
    </location>
</feature>
<dbReference type="PANTHER" id="PTHR30518">
    <property type="entry name" value="ENDOLYTIC MUREIN TRANSGLYCOSYLASE"/>
    <property type="match status" value="1"/>
</dbReference>
<dbReference type="Gene3D" id="3.30.1490.480">
    <property type="entry name" value="Endolytic murein transglycosylase"/>
    <property type="match status" value="1"/>
</dbReference>
<evidence type="ECO:0000256" key="4">
    <source>
        <dbReference type="ARBA" id="ARBA00023136"/>
    </source>
</evidence>
<reference evidence="9 10" key="1">
    <citation type="journal article" date="2021" name="Sci. Rep.">
        <title>The distribution of antibiotic resistance genes in chicken gut microbiota commensals.</title>
        <authorList>
            <person name="Juricova H."/>
            <person name="Matiasovicova J."/>
            <person name="Kubasova T."/>
            <person name="Cejkova D."/>
            <person name="Rychlik I."/>
        </authorList>
    </citation>
    <scope>NUCLEOTIDE SEQUENCE [LARGE SCALE GENOMIC DNA]</scope>
    <source>
        <strain evidence="9 10">An431b</strain>
    </source>
</reference>
<keyword evidence="6 7" id="KW-0961">Cell wall biogenesis/degradation</keyword>
<dbReference type="EMBL" id="JACSNV010000006">
    <property type="protein sequence ID" value="MBM6877673.1"/>
    <property type="molecule type" value="Genomic_DNA"/>
</dbReference>
<feature type="transmembrane region" description="Helical" evidence="7">
    <location>
        <begin position="166"/>
        <end position="187"/>
    </location>
</feature>
<dbReference type="NCBIfam" id="TIGR00247">
    <property type="entry name" value="endolytic transglycosylase MltG"/>
    <property type="match status" value="1"/>
</dbReference>